<protein>
    <submittedName>
        <fullName evidence="3">Uncharacterized protein</fullName>
    </submittedName>
</protein>
<evidence type="ECO:0000313" key="4">
    <source>
        <dbReference type="Proteomes" id="UP001153712"/>
    </source>
</evidence>
<sequence length="274" mass="31739">MHLSIVLVTVFTVKVRANLLQECAKLYNPGNYMGHLPSLKLPYLGDVPIPNNMPSIKPTPVAKTKAIKVVTTYVYRNPVCVKYSKKKGMCKQDNAIKHKGNYEQLVTKEYFVKDRNSRNEEVKNRHKRQFDDEDDENDDLKESGENRYQKPNIIRADHYYPDTNDLETSERHPALNENRKTPGLSAKHLENMLIEDRLDQLETILPHYTRRRTYETSTITVTKVLSNHRTMATLVVKNCIPFGFELCDPPAPARKRQSKVAKLSNKTNERYFFG</sequence>
<feature type="region of interest" description="Disordered" evidence="1">
    <location>
        <begin position="162"/>
        <end position="181"/>
    </location>
</feature>
<evidence type="ECO:0000256" key="1">
    <source>
        <dbReference type="SAM" id="MobiDB-lite"/>
    </source>
</evidence>
<keyword evidence="4" id="KW-1185">Reference proteome</keyword>
<feature type="compositionally biased region" description="Basic and acidic residues" evidence="1">
    <location>
        <begin position="168"/>
        <end position="180"/>
    </location>
</feature>
<evidence type="ECO:0000313" key="3">
    <source>
        <dbReference type="EMBL" id="CAG9855686.1"/>
    </source>
</evidence>
<dbReference type="EMBL" id="OU900104">
    <property type="protein sequence ID" value="CAG9855686.1"/>
    <property type="molecule type" value="Genomic_DNA"/>
</dbReference>
<reference evidence="3" key="1">
    <citation type="submission" date="2022-01" db="EMBL/GenBank/DDBJ databases">
        <authorList>
            <person name="King R."/>
        </authorList>
    </citation>
    <scope>NUCLEOTIDE SEQUENCE</scope>
</reference>
<dbReference type="OrthoDB" id="6780049at2759"/>
<proteinExistence type="predicted"/>
<feature type="region of interest" description="Disordered" evidence="1">
    <location>
        <begin position="117"/>
        <end position="156"/>
    </location>
</feature>
<evidence type="ECO:0000256" key="2">
    <source>
        <dbReference type="SAM" id="SignalP"/>
    </source>
</evidence>
<keyword evidence="2" id="KW-0732">Signal</keyword>
<feature type="chain" id="PRO_5040133859" evidence="2">
    <location>
        <begin position="18"/>
        <end position="274"/>
    </location>
</feature>
<dbReference type="Proteomes" id="UP001153712">
    <property type="component" value="Chromosome 11"/>
</dbReference>
<accession>A0A9N9TCY8</accession>
<feature type="signal peptide" evidence="2">
    <location>
        <begin position="1"/>
        <end position="17"/>
    </location>
</feature>
<gene>
    <name evidence="3" type="ORF">PHYEVI_LOCUS2132</name>
</gene>
<name>A0A9N9TCY8_PHYSR</name>
<organism evidence="3 4">
    <name type="scientific">Phyllotreta striolata</name>
    <name type="common">Striped flea beetle</name>
    <name type="synonym">Crioceris striolata</name>
    <dbReference type="NCBI Taxonomy" id="444603"/>
    <lineage>
        <taxon>Eukaryota</taxon>
        <taxon>Metazoa</taxon>
        <taxon>Ecdysozoa</taxon>
        <taxon>Arthropoda</taxon>
        <taxon>Hexapoda</taxon>
        <taxon>Insecta</taxon>
        <taxon>Pterygota</taxon>
        <taxon>Neoptera</taxon>
        <taxon>Endopterygota</taxon>
        <taxon>Coleoptera</taxon>
        <taxon>Polyphaga</taxon>
        <taxon>Cucujiformia</taxon>
        <taxon>Chrysomeloidea</taxon>
        <taxon>Chrysomelidae</taxon>
        <taxon>Galerucinae</taxon>
        <taxon>Alticini</taxon>
        <taxon>Phyllotreta</taxon>
    </lineage>
</organism>
<dbReference type="AlphaFoldDB" id="A0A9N9TCY8"/>